<keyword evidence="3" id="KW-1003">Cell membrane</keyword>
<gene>
    <name evidence="8" type="ORF">SM757_24970</name>
</gene>
<evidence type="ECO:0000256" key="3">
    <source>
        <dbReference type="ARBA" id="ARBA00022475"/>
    </source>
</evidence>
<dbReference type="EMBL" id="JAXOJX010000051">
    <property type="protein sequence ID" value="MDZ5459838.1"/>
    <property type="molecule type" value="Genomic_DNA"/>
</dbReference>
<keyword evidence="4 7" id="KW-0812">Transmembrane</keyword>
<feature type="transmembrane region" description="Helical" evidence="7">
    <location>
        <begin position="44"/>
        <end position="61"/>
    </location>
</feature>
<keyword evidence="9" id="KW-1185">Reference proteome</keyword>
<feature type="transmembrane region" description="Helical" evidence="7">
    <location>
        <begin position="21"/>
        <end position="38"/>
    </location>
</feature>
<evidence type="ECO:0000313" key="9">
    <source>
        <dbReference type="Proteomes" id="UP001293718"/>
    </source>
</evidence>
<feature type="transmembrane region" description="Helical" evidence="7">
    <location>
        <begin position="155"/>
        <end position="180"/>
    </location>
</feature>
<feature type="transmembrane region" description="Helical" evidence="7">
    <location>
        <begin position="211"/>
        <end position="233"/>
    </location>
</feature>
<evidence type="ECO:0000256" key="4">
    <source>
        <dbReference type="ARBA" id="ARBA00022692"/>
    </source>
</evidence>
<dbReference type="Gene3D" id="1.10.3430.10">
    <property type="entry name" value="Ammonium transporter AmtB like domains"/>
    <property type="match status" value="1"/>
</dbReference>
<dbReference type="PANTHER" id="PTHR10464">
    <property type="entry name" value="UREA TRANSPORTER"/>
    <property type="match status" value="1"/>
</dbReference>
<dbReference type="RefSeq" id="WP_322467467.1">
    <property type="nucleotide sequence ID" value="NZ_JAXOJX010000051.1"/>
</dbReference>
<reference evidence="8 9" key="1">
    <citation type="submission" date="2023-11" db="EMBL/GenBank/DDBJ databases">
        <title>Draft genome of Azohydromonas lata strain H1 (DSM1123), a polyhydroxyalkanoate producer.</title>
        <authorList>
            <person name="Traversa D."/>
            <person name="D'Addabbo P."/>
            <person name="Pazzani C."/>
            <person name="Manzari C."/>
            <person name="Chiara M."/>
            <person name="Scrascia M."/>
        </authorList>
    </citation>
    <scope>NUCLEOTIDE SEQUENCE [LARGE SCALE GENOMIC DNA]</scope>
    <source>
        <strain evidence="8 9">H1</strain>
    </source>
</reference>
<dbReference type="PANTHER" id="PTHR10464:SF4">
    <property type="entry name" value="UREA TRANSPORTER"/>
    <property type="match status" value="1"/>
</dbReference>
<organism evidence="8 9">
    <name type="scientific">Azohydromonas lata</name>
    <dbReference type="NCBI Taxonomy" id="45677"/>
    <lineage>
        <taxon>Bacteria</taxon>
        <taxon>Pseudomonadati</taxon>
        <taxon>Pseudomonadota</taxon>
        <taxon>Betaproteobacteria</taxon>
        <taxon>Burkholderiales</taxon>
        <taxon>Sphaerotilaceae</taxon>
        <taxon>Azohydromonas</taxon>
    </lineage>
</organism>
<evidence type="ECO:0000256" key="2">
    <source>
        <dbReference type="ARBA" id="ARBA00005914"/>
    </source>
</evidence>
<feature type="transmembrane region" description="Helical" evidence="7">
    <location>
        <begin position="82"/>
        <end position="108"/>
    </location>
</feature>
<keyword evidence="5 7" id="KW-1133">Transmembrane helix</keyword>
<feature type="transmembrane region" description="Helical" evidence="7">
    <location>
        <begin position="114"/>
        <end position="134"/>
    </location>
</feature>
<evidence type="ECO:0000256" key="1">
    <source>
        <dbReference type="ARBA" id="ARBA00004651"/>
    </source>
</evidence>
<evidence type="ECO:0000256" key="6">
    <source>
        <dbReference type="ARBA" id="ARBA00023136"/>
    </source>
</evidence>
<protein>
    <submittedName>
        <fullName evidence="8">Urea transporter</fullName>
    </submittedName>
</protein>
<dbReference type="Proteomes" id="UP001293718">
    <property type="component" value="Unassembled WGS sequence"/>
</dbReference>
<keyword evidence="6 7" id="KW-0472">Membrane</keyword>
<proteinExistence type="inferred from homology"/>
<evidence type="ECO:0000256" key="7">
    <source>
        <dbReference type="SAM" id="Phobius"/>
    </source>
</evidence>
<comment type="caution">
    <text evidence="8">The sequence shown here is derived from an EMBL/GenBank/DDBJ whole genome shotgun (WGS) entry which is preliminary data.</text>
</comment>
<dbReference type="InterPro" id="IPR004937">
    <property type="entry name" value="Urea_transporter"/>
</dbReference>
<evidence type="ECO:0000313" key="8">
    <source>
        <dbReference type="EMBL" id="MDZ5459838.1"/>
    </source>
</evidence>
<name>A0ABU5ILQ8_9BURK</name>
<dbReference type="InterPro" id="IPR029020">
    <property type="entry name" value="Ammonium/urea_transptr"/>
</dbReference>
<dbReference type="Pfam" id="PF03253">
    <property type="entry name" value="UT"/>
    <property type="match status" value="1"/>
</dbReference>
<feature type="transmembrane region" description="Helical" evidence="7">
    <location>
        <begin position="253"/>
        <end position="273"/>
    </location>
</feature>
<sequence length="277" mass="27809">MSTSFPCALRITLRGLAQIFLLRRAASGLLVGAGVLLASPRLAGVALLGSALGAALAWLLGRPREEVRAGLHGYNAALAAMALQVLYAPPFLALVWAAVAATLAGVLWRGVHGWPVPAYTVPFLLTAWIVMALAPQWSLQPQPSPAADGFGLGAGLLHGLGQVVFVQSVPAALCAVAAIALESPRLALRVLAASALGLALGTLAERPAGDLSAGLAGFNAVLCALALGARASLPACLAAATGATALSLAAQGAGIPAFTAPFILCSWAALLAARRGR</sequence>
<comment type="similarity">
    <text evidence="2">Belongs to the urea transporter family.</text>
</comment>
<comment type="subcellular location">
    <subcellularLocation>
        <location evidence="1">Cell membrane</location>
        <topology evidence="1">Multi-pass membrane protein</topology>
    </subcellularLocation>
</comment>
<accession>A0ABU5ILQ8</accession>
<evidence type="ECO:0000256" key="5">
    <source>
        <dbReference type="ARBA" id="ARBA00022989"/>
    </source>
</evidence>